<dbReference type="STRING" id="1274524.BSONL12_13231"/>
<feature type="transmembrane region" description="Helical" evidence="7">
    <location>
        <begin position="52"/>
        <end position="70"/>
    </location>
</feature>
<evidence type="ECO:0000313" key="9">
    <source>
        <dbReference type="EMBL" id="EME73931.1"/>
    </source>
</evidence>
<evidence type="ECO:0000313" key="10">
    <source>
        <dbReference type="Proteomes" id="UP000011907"/>
    </source>
</evidence>
<name>M5P1L1_9BACI</name>
<dbReference type="Pfam" id="PF00892">
    <property type="entry name" value="EamA"/>
    <property type="match status" value="2"/>
</dbReference>
<evidence type="ECO:0000256" key="6">
    <source>
        <dbReference type="ARBA" id="ARBA00023136"/>
    </source>
</evidence>
<dbReference type="eggNOG" id="COG0697">
    <property type="taxonomic scope" value="Bacteria"/>
</dbReference>
<comment type="subcellular location">
    <subcellularLocation>
        <location evidence="1">Cell membrane</location>
        <topology evidence="1">Multi-pass membrane protein</topology>
    </subcellularLocation>
</comment>
<feature type="transmembrane region" description="Helical" evidence="7">
    <location>
        <begin position="299"/>
        <end position="316"/>
    </location>
</feature>
<feature type="transmembrane region" description="Helical" evidence="7">
    <location>
        <begin position="170"/>
        <end position="186"/>
    </location>
</feature>
<dbReference type="AlphaFoldDB" id="M5P1L1"/>
<evidence type="ECO:0000256" key="5">
    <source>
        <dbReference type="ARBA" id="ARBA00022989"/>
    </source>
</evidence>
<evidence type="ECO:0000256" key="2">
    <source>
        <dbReference type="ARBA" id="ARBA00007362"/>
    </source>
</evidence>
<feature type="transmembrane region" description="Helical" evidence="7">
    <location>
        <begin position="142"/>
        <end position="161"/>
    </location>
</feature>
<keyword evidence="3" id="KW-1003">Cell membrane</keyword>
<evidence type="ECO:0000256" key="1">
    <source>
        <dbReference type="ARBA" id="ARBA00004651"/>
    </source>
</evidence>
<dbReference type="EMBL" id="AOFM01000008">
    <property type="protein sequence ID" value="EME73931.1"/>
    <property type="molecule type" value="Genomic_DNA"/>
</dbReference>
<dbReference type="PANTHER" id="PTHR32322">
    <property type="entry name" value="INNER MEMBRANE TRANSPORTER"/>
    <property type="match status" value="1"/>
</dbReference>
<keyword evidence="6 7" id="KW-0472">Membrane</keyword>
<dbReference type="SUPFAM" id="SSF103481">
    <property type="entry name" value="Multidrug resistance efflux transporter EmrE"/>
    <property type="match status" value="2"/>
</dbReference>
<feature type="transmembrane region" description="Helical" evidence="7">
    <location>
        <begin position="112"/>
        <end position="136"/>
    </location>
</feature>
<feature type="transmembrane region" description="Helical" evidence="7">
    <location>
        <begin position="322"/>
        <end position="340"/>
    </location>
</feature>
<feature type="domain" description="EamA" evidence="8">
    <location>
        <begin position="51"/>
        <end position="184"/>
    </location>
</feature>
<dbReference type="PANTHER" id="PTHR32322:SF18">
    <property type="entry name" value="S-ADENOSYLMETHIONINE_S-ADENOSYLHOMOCYSTEINE TRANSPORTER"/>
    <property type="match status" value="1"/>
</dbReference>
<dbReference type="InterPro" id="IPR000620">
    <property type="entry name" value="EamA_dom"/>
</dbReference>
<organism evidence="9 10">
    <name type="scientific">Bacillus sonorensis L12</name>
    <dbReference type="NCBI Taxonomy" id="1274524"/>
    <lineage>
        <taxon>Bacteria</taxon>
        <taxon>Bacillati</taxon>
        <taxon>Bacillota</taxon>
        <taxon>Bacilli</taxon>
        <taxon>Bacillales</taxon>
        <taxon>Bacillaceae</taxon>
        <taxon>Bacillus</taxon>
    </lineage>
</organism>
<evidence type="ECO:0000259" key="8">
    <source>
        <dbReference type="Pfam" id="PF00892"/>
    </source>
</evidence>
<protein>
    <submittedName>
        <fullName evidence="9">Transporter YcxC</fullName>
    </submittedName>
</protein>
<dbReference type="GO" id="GO:0005886">
    <property type="term" value="C:plasma membrane"/>
    <property type="evidence" value="ECO:0007669"/>
    <property type="project" value="UniProtKB-SubCell"/>
</dbReference>
<evidence type="ECO:0000256" key="7">
    <source>
        <dbReference type="SAM" id="Phobius"/>
    </source>
</evidence>
<evidence type="ECO:0000256" key="3">
    <source>
        <dbReference type="ARBA" id="ARBA00022475"/>
    </source>
</evidence>
<proteinExistence type="inferred from homology"/>
<dbReference type="InterPro" id="IPR037185">
    <property type="entry name" value="EmrE-like"/>
</dbReference>
<keyword evidence="4 7" id="KW-0812">Transmembrane</keyword>
<dbReference type="InterPro" id="IPR050638">
    <property type="entry name" value="AA-Vitamin_Transporters"/>
</dbReference>
<keyword evidence="5 7" id="KW-1133">Transmembrane helix</keyword>
<evidence type="ECO:0000256" key="4">
    <source>
        <dbReference type="ARBA" id="ARBA00022692"/>
    </source>
</evidence>
<comment type="caution">
    <text evidence="9">The sequence shown here is derived from an EMBL/GenBank/DDBJ whole genome shotgun (WGS) entry which is preliminary data.</text>
</comment>
<gene>
    <name evidence="9" type="ORF">BSONL12_13231</name>
</gene>
<sequence length="353" mass="38809">MFCSFIQNLYRYRSAFFVLYQTLLPYKMTKAGKSKTYCMHTLWRWSFLHKTAYLAAVLYAFIIGFSFFFVKLALTAAGPLDILAHRFTIAFCAALVPLLCGWVKIAIRPKDVLFMLPLALFYPVMFFAFQAFGLVYTSSSEAGIIQASIPILTMMLASYVLKERFSKRQFFFTVLSAAGVACIFLMKSANIEAANLKGAALILLSALSSAGYSVLARKMTRTFGSLELTYVITAAGFLFFNGIAVFGHAADGTLTGFFAPYAHPVFVLAIVYLGVLSSFATSFLSNYALSKIEAAKMSMFNHLATLVTILAGIAFLGETLEWFHLIGSIMIIAGIAGAAGEKKLPQLKKRKIG</sequence>
<reference evidence="9 10" key="1">
    <citation type="journal article" date="2013" name="Genome Announc.">
        <title>Draft Whole-Genome Sequence of Bacillus sonorensis Strain L12, a Source of Nonribosomal Lipopeptides.</title>
        <authorList>
            <person name="Adimpong D.B."/>
            <person name="Sorensen K.I."/>
            <person name="Nielsen D.S."/>
            <person name="Thorsen L."/>
            <person name="Rasmussen T.B."/>
            <person name="Derkx P.M."/>
            <person name="Jespersen L."/>
        </authorList>
    </citation>
    <scope>NUCLEOTIDE SEQUENCE [LARGE SCALE GENOMIC DNA]</scope>
    <source>
        <strain evidence="9 10">L12</strain>
    </source>
</reference>
<feature type="transmembrane region" description="Helical" evidence="7">
    <location>
        <begin position="198"/>
        <end position="216"/>
    </location>
</feature>
<comment type="similarity">
    <text evidence="2">Belongs to the EamA transporter family.</text>
</comment>
<feature type="domain" description="EamA" evidence="8">
    <location>
        <begin position="197"/>
        <end position="336"/>
    </location>
</feature>
<dbReference type="PATRIC" id="fig|1274524.3.peg.2853"/>
<dbReference type="Proteomes" id="UP000011907">
    <property type="component" value="Unassembled WGS sequence"/>
</dbReference>
<feature type="transmembrane region" description="Helical" evidence="7">
    <location>
        <begin position="228"/>
        <end position="249"/>
    </location>
</feature>
<accession>M5P1L1</accession>
<feature type="transmembrane region" description="Helical" evidence="7">
    <location>
        <begin position="261"/>
        <end position="287"/>
    </location>
</feature>
<feature type="transmembrane region" description="Helical" evidence="7">
    <location>
        <begin position="82"/>
        <end position="100"/>
    </location>
</feature>